<evidence type="ECO:0000313" key="2">
    <source>
        <dbReference type="EMBL" id="EFG84465.1"/>
    </source>
</evidence>
<evidence type="ECO:0000256" key="1">
    <source>
        <dbReference type="SAM" id="MobiDB-lite"/>
    </source>
</evidence>
<accession>D5QEQ4</accession>
<feature type="region of interest" description="Disordered" evidence="1">
    <location>
        <begin position="1"/>
        <end position="31"/>
    </location>
</feature>
<dbReference type="AlphaFoldDB" id="D5QEQ4"/>
<gene>
    <name evidence="2" type="ORF">GXY_08095</name>
</gene>
<organism evidence="2 3">
    <name type="scientific">Novacetimonas hansenii ATCC 23769</name>
    <dbReference type="NCBI Taxonomy" id="714995"/>
    <lineage>
        <taxon>Bacteria</taxon>
        <taxon>Pseudomonadati</taxon>
        <taxon>Pseudomonadota</taxon>
        <taxon>Alphaproteobacteria</taxon>
        <taxon>Acetobacterales</taxon>
        <taxon>Acetobacteraceae</taxon>
        <taxon>Novacetimonas</taxon>
    </lineage>
</organism>
<dbReference type="HOGENOM" id="CLU_3080896_0_0_5"/>
<sequence length="52" mass="5528">MSSVPQAMVGKGRTQPEDMGTGRSHIGPHMHLGLQASSGMLQRLMPFSFAAC</sequence>
<evidence type="ECO:0000313" key="3">
    <source>
        <dbReference type="Proteomes" id="UP000006468"/>
    </source>
</evidence>
<reference evidence="2 3" key="1">
    <citation type="journal article" date="2010" name="J. Bacteriol.">
        <title>Genome sequence of a cellulose-producing bacterium, Gluconacetobacter hansenii ATCC 23769.</title>
        <authorList>
            <person name="Iyer P.R."/>
            <person name="Geib S.M."/>
            <person name="Catchmark J."/>
            <person name="Kao T.H."/>
            <person name="Tien M."/>
        </authorList>
    </citation>
    <scope>NUCLEOTIDE SEQUENCE [LARGE SCALE GENOMIC DNA]</scope>
    <source>
        <strain evidence="2 3">ATCC 23769</strain>
    </source>
</reference>
<comment type="caution">
    <text evidence="2">The sequence shown here is derived from an EMBL/GenBank/DDBJ whole genome shotgun (WGS) entry which is preliminary data.</text>
</comment>
<dbReference type="Proteomes" id="UP000006468">
    <property type="component" value="Chromosome"/>
</dbReference>
<protein>
    <submittedName>
        <fullName evidence="2">Uncharacterized protein</fullName>
    </submittedName>
</protein>
<name>D5QEQ4_NOVHA</name>
<proteinExistence type="predicted"/>
<dbReference type="EMBL" id="ADTV01000031">
    <property type="protein sequence ID" value="EFG84465.1"/>
    <property type="molecule type" value="Genomic_DNA"/>
</dbReference>